<dbReference type="EMBL" id="JAHHHV010000025">
    <property type="protein sequence ID" value="MBW4464931.1"/>
    <property type="molecule type" value="Genomic_DNA"/>
</dbReference>
<evidence type="ECO:0000256" key="3">
    <source>
        <dbReference type="SAM" id="Phobius"/>
    </source>
</evidence>
<evidence type="ECO:0000313" key="6">
    <source>
        <dbReference type="Proteomes" id="UP000707356"/>
    </source>
</evidence>
<feature type="domain" description="Fatty acid desaturase" evidence="4">
    <location>
        <begin position="42"/>
        <end position="281"/>
    </location>
</feature>
<comment type="caution">
    <text evidence="5">The sequence shown here is derived from an EMBL/GenBank/DDBJ whole genome shotgun (WGS) entry which is preliminary data.</text>
</comment>
<evidence type="ECO:0000256" key="2">
    <source>
        <dbReference type="ARBA" id="ARBA00008749"/>
    </source>
</evidence>
<sequence length="337" mass="38551">MTTAPDLNHFLHDKQPLWNSLAIGYAVGGYALGIWLILDANVWLNGLGVLLLTHSLVISAYLSHEFMHGTIFDSLSANARGGNLMLFLNGGCYGRFQELMKMHIAHHVNRVDYYRFDLAAFLQALPPPLRWILLGLEWLYFPALAFLLRLRAILAPFFSPERRDERLRVVLLLSGRGLLFGLLTYLTPKALLLYFLSYIGMIHLLRFLDAFQHTYEVFPVGATLPKRDHAHEQANTFSNLLSKRHQWLNLLFLNFGYHNAHHELMKCPWYSLPELDQALYQGGEVQYVTLPQLLGNYHRFRLARIFNGQGQAVDPQGNLQLETFYGGIEVSFLVVPA</sequence>
<comment type="similarity">
    <text evidence="2">Belongs to the fatty acid desaturase type 2 family.</text>
</comment>
<feature type="transmembrane region" description="Helical" evidence="3">
    <location>
        <begin position="131"/>
        <end position="148"/>
    </location>
</feature>
<reference evidence="5" key="1">
    <citation type="submission" date="2021-05" db="EMBL/GenBank/DDBJ databases">
        <authorList>
            <person name="Pietrasiak N."/>
            <person name="Ward R."/>
            <person name="Stajich J.E."/>
            <person name="Kurbessoian T."/>
        </authorList>
    </citation>
    <scope>NUCLEOTIDE SEQUENCE</scope>
    <source>
        <strain evidence="5">GSE-TBD4-15B</strain>
    </source>
</reference>
<keyword evidence="3" id="KW-1133">Transmembrane helix</keyword>
<dbReference type="Proteomes" id="UP000707356">
    <property type="component" value="Unassembled WGS sequence"/>
</dbReference>
<protein>
    <submittedName>
        <fullName evidence="5">Fatty acid desaturase</fullName>
    </submittedName>
</protein>
<accession>A0A951P8A0</accession>
<feature type="transmembrane region" description="Helical" evidence="3">
    <location>
        <begin position="43"/>
        <end position="62"/>
    </location>
</feature>
<organism evidence="5 6">
    <name type="scientific">Pegethrix bostrychoides GSE-TBD4-15B</name>
    <dbReference type="NCBI Taxonomy" id="2839662"/>
    <lineage>
        <taxon>Bacteria</taxon>
        <taxon>Bacillati</taxon>
        <taxon>Cyanobacteriota</taxon>
        <taxon>Cyanophyceae</taxon>
        <taxon>Oculatellales</taxon>
        <taxon>Oculatellaceae</taxon>
        <taxon>Pegethrix</taxon>
    </lineage>
</organism>
<evidence type="ECO:0000259" key="4">
    <source>
        <dbReference type="Pfam" id="PF00487"/>
    </source>
</evidence>
<feature type="transmembrane region" description="Helical" evidence="3">
    <location>
        <begin position="17"/>
        <end position="38"/>
    </location>
</feature>
<gene>
    <name evidence="5" type="ORF">KME07_05760</name>
</gene>
<reference evidence="5" key="2">
    <citation type="journal article" date="2022" name="Microbiol. Resour. Announc.">
        <title>Metagenome Sequencing to Explore Phylogenomics of Terrestrial Cyanobacteria.</title>
        <authorList>
            <person name="Ward R.D."/>
            <person name="Stajich J.E."/>
            <person name="Johansen J.R."/>
            <person name="Huntemann M."/>
            <person name="Clum A."/>
            <person name="Foster B."/>
            <person name="Foster B."/>
            <person name="Roux S."/>
            <person name="Palaniappan K."/>
            <person name="Varghese N."/>
            <person name="Mukherjee S."/>
            <person name="Reddy T.B.K."/>
            <person name="Daum C."/>
            <person name="Copeland A."/>
            <person name="Chen I.A."/>
            <person name="Ivanova N.N."/>
            <person name="Kyrpides N.C."/>
            <person name="Shapiro N."/>
            <person name="Eloe-Fadrosh E.A."/>
            <person name="Pietrasiak N."/>
        </authorList>
    </citation>
    <scope>NUCLEOTIDE SEQUENCE</scope>
    <source>
        <strain evidence="5">GSE-TBD4-15B</strain>
    </source>
</reference>
<dbReference type="InterPro" id="IPR005804">
    <property type="entry name" value="FA_desaturase_dom"/>
</dbReference>
<keyword evidence="3" id="KW-0812">Transmembrane</keyword>
<proteinExistence type="inferred from homology"/>
<evidence type="ECO:0000313" key="5">
    <source>
        <dbReference type="EMBL" id="MBW4464931.1"/>
    </source>
</evidence>
<evidence type="ECO:0000256" key="1">
    <source>
        <dbReference type="ARBA" id="ARBA00001954"/>
    </source>
</evidence>
<keyword evidence="3" id="KW-0472">Membrane</keyword>
<dbReference type="GO" id="GO:0006629">
    <property type="term" value="P:lipid metabolic process"/>
    <property type="evidence" value="ECO:0007669"/>
    <property type="project" value="InterPro"/>
</dbReference>
<dbReference type="Pfam" id="PF00487">
    <property type="entry name" value="FA_desaturase"/>
    <property type="match status" value="1"/>
</dbReference>
<comment type="cofactor">
    <cofactor evidence="1">
        <name>Fe(2+)</name>
        <dbReference type="ChEBI" id="CHEBI:29033"/>
    </cofactor>
</comment>
<dbReference type="AlphaFoldDB" id="A0A951P8A0"/>
<name>A0A951P8A0_9CYAN</name>